<accession>A0A1F7H7J7</accession>
<gene>
    <name evidence="2" type="ORF">A3C28_03010</name>
</gene>
<dbReference type="EMBL" id="MFZP01000031">
    <property type="protein sequence ID" value="OGK27088.1"/>
    <property type="molecule type" value="Genomic_DNA"/>
</dbReference>
<dbReference type="STRING" id="1802040.A3C28_03010"/>
<sequence>MSDWLKPSDVAKPLLLGAGIFAASLFCYLADENGLRVYGEEHPGRTPRIRTDGPVAIIDCERASCKVSTTYIKKPAIAQRILSAGTTIFSRALHPQLR</sequence>
<evidence type="ECO:0000313" key="2">
    <source>
        <dbReference type="EMBL" id="OGK27088.1"/>
    </source>
</evidence>
<feature type="transmembrane region" description="Helical" evidence="1">
    <location>
        <begin position="12"/>
        <end position="30"/>
    </location>
</feature>
<comment type="caution">
    <text evidence="2">The sequence shown here is derived from an EMBL/GenBank/DDBJ whole genome shotgun (WGS) entry which is preliminary data.</text>
</comment>
<organism evidence="2 3">
    <name type="scientific">Candidatus Roizmanbacteria bacterium RIFCSPHIGHO2_02_FULL_39_9</name>
    <dbReference type="NCBI Taxonomy" id="1802040"/>
    <lineage>
        <taxon>Bacteria</taxon>
        <taxon>Candidatus Roizmaniibacteriota</taxon>
    </lineage>
</organism>
<reference evidence="2 3" key="1">
    <citation type="journal article" date="2016" name="Nat. Commun.">
        <title>Thousands of microbial genomes shed light on interconnected biogeochemical processes in an aquifer system.</title>
        <authorList>
            <person name="Anantharaman K."/>
            <person name="Brown C.T."/>
            <person name="Hug L.A."/>
            <person name="Sharon I."/>
            <person name="Castelle C.J."/>
            <person name="Probst A.J."/>
            <person name="Thomas B.C."/>
            <person name="Singh A."/>
            <person name="Wilkins M.J."/>
            <person name="Karaoz U."/>
            <person name="Brodie E.L."/>
            <person name="Williams K.H."/>
            <person name="Hubbard S.S."/>
            <person name="Banfield J.F."/>
        </authorList>
    </citation>
    <scope>NUCLEOTIDE SEQUENCE [LARGE SCALE GENOMIC DNA]</scope>
</reference>
<name>A0A1F7H7J7_9BACT</name>
<dbReference type="Proteomes" id="UP000178597">
    <property type="component" value="Unassembled WGS sequence"/>
</dbReference>
<proteinExistence type="predicted"/>
<dbReference type="AlphaFoldDB" id="A0A1F7H7J7"/>
<protein>
    <submittedName>
        <fullName evidence="2">Uncharacterized protein</fullName>
    </submittedName>
</protein>
<evidence type="ECO:0000256" key="1">
    <source>
        <dbReference type="SAM" id="Phobius"/>
    </source>
</evidence>
<keyword evidence="1" id="KW-0472">Membrane</keyword>
<evidence type="ECO:0000313" key="3">
    <source>
        <dbReference type="Proteomes" id="UP000178597"/>
    </source>
</evidence>
<keyword evidence="1" id="KW-1133">Transmembrane helix</keyword>
<keyword evidence="1" id="KW-0812">Transmembrane</keyword>